<comment type="caution">
    <text evidence="2">The sequence shown here is derived from an EMBL/GenBank/DDBJ whole genome shotgun (WGS) entry which is preliminary data.</text>
</comment>
<evidence type="ECO:0000313" key="2">
    <source>
        <dbReference type="EMBL" id="KAK6167582.1"/>
    </source>
</evidence>
<dbReference type="Proteomes" id="UP001347796">
    <property type="component" value="Unassembled WGS sequence"/>
</dbReference>
<dbReference type="PANTHER" id="PTHR42774">
    <property type="entry name" value="PHOSPHOTRANSFERASE SYSTEM TRANSPORT PROTEIN"/>
    <property type="match status" value="1"/>
</dbReference>
<dbReference type="Pfam" id="PF00294">
    <property type="entry name" value="PfkB"/>
    <property type="match status" value="1"/>
</dbReference>
<accession>A0AAN8IXP9</accession>
<gene>
    <name evidence="2" type="ORF">SNE40_021573</name>
</gene>
<proteinExistence type="predicted"/>
<reference evidence="2 3" key="1">
    <citation type="submission" date="2024-01" db="EMBL/GenBank/DDBJ databases">
        <title>The genome of the rayed Mediterranean limpet Patella caerulea (Linnaeus, 1758).</title>
        <authorList>
            <person name="Anh-Thu Weber A."/>
            <person name="Halstead-Nussloch G."/>
        </authorList>
    </citation>
    <scope>NUCLEOTIDE SEQUENCE [LARGE SCALE GENOMIC DNA]</scope>
    <source>
        <strain evidence="2">AATW-2023a</strain>
        <tissue evidence="2">Whole specimen</tissue>
    </source>
</reference>
<evidence type="ECO:0000259" key="1">
    <source>
        <dbReference type="Pfam" id="PF00294"/>
    </source>
</evidence>
<organism evidence="2 3">
    <name type="scientific">Patella caerulea</name>
    <name type="common">Rayed Mediterranean limpet</name>
    <dbReference type="NCBI Taxonomy" id="87958"/>
    <lineage>
        <taxon>Eukaryota</taxon>
        <taxon>Metazoa</taxon>
        <taxon>Spiralia</taxon>
        <taxon>Lophotrochozoa</taxon>
        <taxon>Mollusca</taxon>
        <taxon>Gastropoda</taxon>
        <taxon>Patellogastropoda</taxon>
        <taxon>Patelloidea</taxon>
        <taxon>Patellidae</taxon>
        <taxon>Patella</taxon>
    </lineage>
</organism>
<dbReference type="EMBL" id="JAZGQO010000018">
    <property type="protein sequence ID" value="KAK6167582.1"/>
    <property type="molecule type" value="Genomic_DNA"/>
</dbReference>
<dbReference type="AlphaFoldDB" id="A0AAN8IXP9"/>
<protein>
    <recommendedName>
        <fullName evidence="1">Carbohydrate kinase PfkB domain-containing protein</fullName>
    </recommendedName>
</protein>
<dbReference type="PANTHER" id="PTHR42774:SF3">
    <property type="entry name" value="KETOHEXOKINASE"/>
    <property type="match status" value="1"/>
</dbReference>
<feature type="domain" description="Carbohydrate kinase PfkB" evidence="1">
    <location>
        <begin position="15"/>
        <end position="303"/>
    </location>
</feature>
<name>A0AAN8IXP9_PATCE</name>
<dbReference type="InterPro" id="IPR011611">
    <property type="entry name" value="PfkB_dom"/>
</dbReference>
<dbReference type="GO" id="GO:0006796">
    <property type="term" value="P:phosphate-containing compound metabolic process"/>
    <property type="evidence" value="ECO:0007669"/>
    <property type="project" value="UniProtKB-ARBA"/>
</dbReference>
<keyword evidence="3" id="KW-1185">Reference proteome</keyword>
<dbReference type="Gene3D" id="3.40.1190.20">
    <property type="match status" value="1"/>
</dbReference>
<sequence>MASNIDTATKKEGKLVLCIGWTCIDIVNIVEFFPKEDADSKIVEYYWQRGGNANNSSTVLSVLGRACELLSVIAKNSREYDFLMSDINKYGIKTDNCVFVDKNQCPLSTAILSLETGSRTILHTLRDIPEITYENFSPIFDQSNKYSWIHFEGRPNIETICNLLVKLDGLSNRKEITTSVELEHPYIKSLELLLDKGDYVFLSKDYAKFRGFSDKNTAVKTLSNSIKDGATIVCAWGEDGAAAMLKGGELVSVPALKLENMIDSLGAGDTFIASFINATLDGLTLKECLSYACLVAGTKCCMRGYDGLSKFRKKD</sequence>
<dbReference type="SUPFAM" id="SSF53613">
    <property type="entry name" value="Ribokinase-like"/>
    <property type="match status" value="1"/>
</dbReference>
<dbReference type="InterPro" id="IPR029056">
    <property type="entry name" value="Ribokinase-like"/>
</dbReference>
<dbReference type="InterPro" id="IPR052562">
    <property type="entry name" value="Ketohexokinase-related"/>
</dbReference>
<evidence type="ECO:0000313" key="3">
    <source>
        <dbReference type="Proteomes" id="UP001347796"/>
    </source>
</evidence>